<evidence type="ECO:0000256" key="3">
    <source>
        <dbReference type="ARBA" id="ARBA00022525"/>
    </source>
</evidence>
<keyword evidence="5 11" id="KW-0328">Glycosyltransferase</keyword>
<dbReference type="GO" id="GO:0005576">
    <property type="term" value="C:extracellular region"/>
    <property type="evidence" value="ECO:0007669"/>
    <property type="project" value="UniProtKB-SubCell"/>
</dbReference>
<protein>
    <recommendedName>
        <fullName evidence="11">NAD(P)(+)--arginine ADP-ribosyltransferase</fullName>
        <ecNumber evidence="11">2.4.2.31</ecNumber>
    </recommendedName>
    <alternativeName>
        <fullName evidence="11">Mono(ADP-ribosyl)transferase</fullName>
    </alternativeName>
</protein>
<evidence type="ECO:0000313" key="13">
    <source>
        <dbReference type="Proteomes" id="UP000314983"/>
    </source>
</evidence>
<dbReference type="Gene3D" id="3.90.176.10">
    <property type="entry name" value="Toxin ADP-ribosyltransferase, Chain A, domain 1"/>
    <property type="match status" value="2"/>
</dbReference>
<keyword evidence="7" id="KW-0548">Nucleotidyltransferase</keyword>
<dbReference type="GO" id="GO:0106274">
    <property type="term" value="F:NAD+-protein-arginine ADP-ribosyltransferase activity"/>
    <property type="evidence" value="ECO:0007669"/>
    <property type="project" value="UniProtKB-EC"/>
</dbReference>
<dbReference type="GO" id="GO:0090729">
    <property type="term" value="F:toxin activity"/>
    <property type="evidence" value="ECO:0007669"/>
    <property type="project" value="UniProtKB-KW"/>
</dbReference>
<keyword evidence="4" id="KW-0800">Toxin</keyword>
<reference evidence="12" key="3">
    <citation type="submission" date="2025-09" db="UniProtKB">
        <authorList>
            <consortium name="Ensembl"/>
        </authorList>
    </citation>
    <scope>IDENTIFICATION</scope>
</reference>
<comment type="subcellular location">
    <subcellularLocation>
        <location evidence="1">Secreted</location>
    </subcellularLocation>
</comment>
<dbReference type="SUPFAM" id="SSF56399">
    <property type="entry name" value="ADP-ribosylation"/>
    <property type="match status" value="1"/>
</dbReference>
<evidence type="ECO:0000256" key="2">
    <source>
        <dbReference type="ARBA" id="ARBA00009558"/>
    </source>
</evidence>
<dbReference type="GO" id="GO:0016779">
    <property type="term" value="F:nucleotidyltransferase activity"/>
    <property type="evidence" value="ECO:0007669"/>
    <property type="project" value="UniProtKB-KW"/>
</dbReference>
<organism evidence="12 13">
    <name type="scientific">Electrophorus electricus</name>
    <name type="common">Electric eel</name>
    <name type="synonym">Gymnotus electricus</name>
    <dbReference type="NCBI Taxonomy" id="8005"/>
    <lineage>
        <taxon>Eukaryota</taxon>
        <taxon>Metazoa</taxon>
        <taxon>Chordata</taxon>
        <taxon>Craniata</taxon>
        <taxon>Vertebrata</taxon>
        <taxon>Euteleostomi</taxon>
        <taxon>Actinopterygii</taxon>
        <taxon>Neopterygii</taxon>
        <taxon>Teleostei</taxon>
        <taxon>Ostariophysi</taxon>
        <taxon>Gymnotiformes</taxon>
        <taxon>Gymnotoidei</taxon>
        <taxon>Gymnotidae</taxon>
        <taxon>Electrophorus</taxon>
    </lineage>
</organism>
<comment type="similarity">
    <text evidence="2 11">Belongs to the Arg-specific ADP-ribosyltransferase family.</text>
</comment>
<dbReference type="GeneTree" id="ENSGT01030000234601"/>
<evidence type="ECO:0000256" key="1">
    <source>
        <dbReference type="ARBA" id="ARBA00004613"/>
    </source>
</evidence>
<reference evidence="12" key="2">
    <citation type="submission" date="2025-08" db="UniProtKB">
        <authorList>
            <consortium name="Ensembl"/>
        </authorList>
    </citation>
    <scope>IDENTIFICATION</scope>
</reference>
<evidence type="ECO:0000256" key="4">
    <source>
        <dbReference type="ARBA" id="ARBA00022656"/>
    </source>
</evidence>
<evidence type="ECO:0000256" key="8">
    <source>
        <dbReference type="ARBA" id="ARBA00022857"/>
    </source>
</evidence>
<dbReference type="Ensembl" id="ENSEEET00000065749.1">
    <property type="protein sequence ID" value="ENSEEEP00000064057.1"/>
    <property type="gene ID" value="ENSEEEG00000020955.2"/>
</dbReference>
<comment type="catalytic activity">
    <reaction evidence="10 11">
        <text>L-arginyl-[protein] + NAD(+) = N(omega)-(ADP-D-ribosyl)-L-arginyl-[protein] + nicotinamide + H(+)</text>
        <dbReference type="Rhea" id="RHEA:19149"/>
        <dbReference type="Rhea" id="RHEA-COMP:10532"/>
        <dbReference type="Rhea" id="RHEA-COMP:15087"/>
        <dbReference type="ChEBI" id="CHEBI:15378"/>
        <dbReference type="ChEBI" id="CHEBI:17154"/>
        <dbReference type="ChEBI" id="CHEBI:29965"/>
        <dbReference type="ChEBI" id="CHEBI:57540"/>
        <dbReference type="ChEBI" id="CHEBI:142554"/>
        <dbReference type="EC" id="2.4.2.31"/>
    </reaction>
</comment>
<dbReference type="Pfam" id="PF01129">
    <property type="entry name" value="ART"/>
    <property type="match status" value="2"/>
</dbReference>
<sequence length="224" mass="25137">NMAVCVRVSRPLQGSILPLNMATQSMAASYEACEKEMQALVMSHYYLQELNATNGFSDAWDEAVTNAKPGIDIQLSAAIYMYTVEKENDPKPMYTQLDSATRTGRAAYESGDFQFHTLHFFLTDVLDQTIRFGSFTSSSLDMNQISFGKESCFQIYTCYGTDVSKLSAFESGKEVLISPPPPPPETFTNLECSVVYKLKSAGKKSYLQCTRTEKSLHFLLFLYF</sequence>
<evidence type="ECO:0000256" key="7">
    <source>
        <dbReference type="ARBA" id="ARBA00022695"/>
    </source>
</evidence>
<evidence type="ECO:0000256" key="5">
    <source>
        <dbReference type="ARBA" id="ARBA00022676"/>
    </source>
</evidence>
<dbReference type="PANTHER" id="PTHR10339:SF25">
    <property type="entry name" value="SECRETED EXOENZYME S"/>
    <property type="match status" value="1"/>
</dbReference>
<dbReference type="InterPro" id="IPR000768">
    <property type="entry name" value="ART"/>
</dbReference>
<evidence type="ECO:0000256" key="11">
    <source>
        <dbReference type="RuleBase" id="RU361228"/>
    </source>
</evidence>
<dbReference type="InterPro" id="IPR050999">
    <property type="entry name" value="ADP-ribosyltransferase_ARG"/>
</dbReference>
<reference evidence="12 13" key="1">
    <citation type="submission" date="2020-05" db="EMBL/GenBank/DDBJ databases">
        <title>Electrophorus electricus (electric eel) genome, fEleEle1, primary haplotype.</title>
        <authorList>
            <person name="Myers G."/>
            <person name="Meyer A."/>
            <person name="Fedrigo O."/>
            <person name="Formenti G."/>
            <person name="Rhie A."/>
            <person name="Tracey A."/>
            <person name="Sims Y."/>
            <person name="Jarvis E.D."/>
        </authorList>
    </citation>
    <scope>NUCLEOTIDE SEQUENCE [LARGE SCALE GENOMIC DNA]</scope>
</reference>
<accession>A0AAY5F4W4</accession>
<keyword evidence="13" id="KW-1185">Reference proteome</keyword>
<name>A0AAY5F4W4_ELEEL</name>
<evidence type="ECO:0000313" key="12">
    <source>
        <dbReference type="Ensembl" id="ENSEEEP00000064057.1"/>
    </source>
</evidence>
<dbReference type="Proteomes" id="UP000314983">
    <property type="component" value="Chromosome 11"/>
</dbReference>
<keyword evidence="6 11" id="KW-0808">Transferase</keyword>
<dbReference type="AlphaFoldDB" id="A0AAY5F4W4"/>
<keyword evidence="8 11" id="KW-0521">NADP</keyword>
<evidence type="ECO:0000256" key="9">
    <source>
        <dbReference type="ARBA" id="ARBA00023026"/>
    </source>
</evidence>
<keyword evidence="9" id="KW-0843">Virulence</keyword>
<keyword evidence="3" id="KW-0964">Secreted</keyword>
<proteinExistence type="inferred from homology"/>
<evidence type="ECO:0000256" key="10">
    <source>
        <dbReference type="ARBA" id="ARBA00047597"/>
    </source>
</evidence>
<dbReference type="EC" id="2.4.2.31" evidence="11"/>
<evidence type="ECO:0000256" key="6">
    <source>
        <dbReference type="ARBA" id="ARBA00022679"/>
    </source>
</evidence>
<dbReference type="PANTHER" id="PTHR10339">
    <property type="entry name" value="ADP-RIBOSYLTRANSFERASE"/>
    <property type="match status" value="1"/>
</dbReference>
<keyword evidence="11" id="KW-0520">NAD</keyword>
<dbReference type="GO" id="GO:0003950">
    <property type="term" value="F:NAD+ poly-ADP-ribosyltransferase activity"/>
    <property type="evidence" value="ECO:0007669"/>
    <property type="project" value="TreeGrafter"/>
</dbReference>